<dbReference type="NCBIfam" id="TIGR01280">
    <property type="entry name" value="xseB"/>
    <property type="match status" value="1"/>
</dbReference>
<protein>
    <recommendedName>
        <fullName evidence="6">Exodeoxyribonuclease VII small subunit</fullName>
        <ecNumber evidence="6">3.1.11.6</ecNumber>
    </recommendedName>
</protein>
<organism evidence="7 8">
    <name type="scientific">Candidatus Faeciplasma gallinarum</name>
    <dbReference type="NCBI Taxonomy" id="2840799"/>
    <lineage>
        <taxon>Bacteria</taxon>
        <taxon>Bacillati</taxon>
        <taxon>Bacillota</taxon>
        <taxon>Clostridia</taxon>
        <taxon>Eubacteriales</taxon>
        <taxon>Oscillospiraceae</taxon>
        <taxon>Oscillospiraceae incertae sedis</taxon>
        <taxon>Candidatus Faeciplasma</taxon>
    </lineage>
</organism>
<keyword evidence="2" id="KW-0963">Cytoplasm</keyword>
<evidence type="ECO:0000313" key="7">
    <source>
        <dbReference type="EMBL" id="HIS25231.1"/>
    </source>
</evidence>
<proteinExistence type="inferred from homology"/>
<dbReference type="GO" id="GO:0009318">
    <property type="term" value="C:exodeoxyribonuclease VII complex"/>
    <property type="evidence" value="ECO:0007669"/>
    <property type="project" value="UniProtKB-UniRule"/>
</dbReference>
<evidence type="ECO:0000256" key="6">
    <source>
        <dbReference type="NCBIfam" id="TIGR01280"/>
    </source>
</evidence>
<evidence type="ECO:0000256" key="3">
    <source>
        <dbReference type="ARBA" id="ARBA00022722"/>
    </source>
</evidence>
<name>A0A9D1JIC4_9FIRM</name>
<evidence type="ECO:0000256" key="2">
    <source>
        <dbReference type="ARBA" id="ARBA00022490"/>
    </source>
</evidence>
<dbReference type="EC" id="3.1.11.6" evidence="6"/>
<accession>A0A9D1JIC4</accession>
<evidence type="ECO:0000256" key="4">
    <source>
        <dbReference type="ARBA" id="ARBA00022801"/>
    </source>
</evidence>
<keyword evidence="4 7" id="KW-0378">Hydrolase</keyword>
<evidence type="ECO:0000313" key="8">
    <source>
        <dbReference type="Proteomes" id="UP000823982"/>
    </source>
</evidence>
<dbReference type="Pfam" id="PF02609">
    <property type="entry name" value="Exonuc_VII_S"/>
    <property type="match status" value="1"/>
</dbReference>
<sequence>MNFDESIKRLKEICSKLSSDGTTLEETAKLYKEGLALSEECLKTIEKIKSELNSDEDDKDAGIEA</sequence>
<keyword evidence="3" id="KW-0540">Nuclease</keyword>
<dbReference type="AlphaFoldDB" id="A0A9D1JIC4"/>
<dbReference type="Proteomes" id="UP000823982">
    <property type="component" value="Unassembled WGS sequence"/>
</dbReference>
<dbReference type="InterPro" id="IPR003761">
    <property type="entry name" value="Exonuc_VII_S"/>
</dbReference>
<gene>
    <name evidence="7" type="primary">xseB</name>
    <name evidence="7" type="ORF">IAD01_07535</name>
</gene>
<dbReference type="Gene3D" id="1.10.287.1040">
    <property type="entry name" value="Exonuclease VII, small subunit"/>
    <property type="match status" value="1"/>
</dbReference>
<dbReference type="SUPFAM" id="SSF116842">
    <property type="entry name" value="XseB-like"/>
    <property type="match status" value="1"/>
</dbReference>
<keyword evidence="5" id="KW-0269">Exonuclease</keyword>
<dbReference type="GO" id="GO:0008855">
    <property type="term" value="F:exodeoxyribonuclease VII activity"/>
    <property type="evidence" value="ECO:0007669"/>
    <property type="project" value="UniProtKB-UniRule"/>
</dbReference>
<dbReference type="GO" id="GO:0006308">
    <property type="term" value="P:DNA catabolic process"/>
    <property type="evidence" value="ECO:0007669"/>
    <property type="project" value="UniProtKB-UniRule"/>
</dbReference>
<comment type="similarity">
    <text evidence="1">Belongs to the XseB family.</text>
</comment>
<reference evidence="7" key="2">
    <citation type="journal article" date="2021" name="PeerJ">
        <title>Extensive microbial diversity within the chicken gut microbiome revealed by metagenomics and culture.</title>
        <authorList>
            <person name="Gilroy R."/>
            <person name="Ravi A."/>
            <person name="Getino M."/>
            <person name="Pursley I."/>
            <person name="Horton D.L."/>
            <person name="Alikhan N.F."/>
            <person name="Baker D."/>
            <person name="Gharbi K."/>
            <person name="Hall N."/>
            <person name="Watson M."/>
            <person name="Adriaenssens E.M."/>
            <person name="Foster-Nyarko E."/>
            <person name="Jarju S."/>
            <person name="Secka A."/>
            <person name="Antonio M."/>
            <person name="Oren A."/>
            <person name="Chaudhuri R.R."/>
            <person name="La Ragione R."/>
            <person name="Hildebrand F."/>
            <person name="Pallen M.J."/>
        </authorList>
    </citation>
    <scope>NUCLEOTIDE SEQUENCE</scope>
    <source>
        <strain evidence="7">CHK157-1446</strain>
    </source>
</reference>
<evidence type="ECO:0000256" key="1">
    <source>
        <dbReference type="ARBA" id="ARBA00009998"/>
    </source>
</evidence>
<dbReference type="EMBL" id="DVIR01000069">
    <property type="protein sequence ID" value="HIS25231.1"/>
    <property type="molecule type" value="Genomic_DNA"/>
</dbReference>
<reference evidence="7" key="1">
    <citation type="submission" date="2020-10" db="EMBL/GenBank/DDBJ databases">
        <authorList>
            <person name="Gilroy R."/>
        </authorList>
    </citation>
    <scope>NUCLEOTIDE SEQUENCE</scope>
    <source>
        <strain evidence="7">CHK157-1446</strain>
    </source>
</reference>
<evidence type="ECO:0000256" key="5">
    <source>
        <dbReference type="ARBA" id="ARBA00022839"/>
    </source>
</evidence>
<dbReference type="InterPro" id="IPR037004">
    <property type="entry name" value="Exonuc_VII_ssu_sf"/>
</dbReference>
<comment type="caution">
    <text evidence="7">The sequence shown here is derived from an EMBL/GenBank/DDBJ whole genome shotgun (WGS) entry which is preliminary data.</text>
</comment>